<gene>
    <name evidence="4" type="ORF">EBN03_13250</name>
</gene>
<dbReference type="InterPro" id="IPR000792">
    <property type="entry name" value="Tscrpt_reg_LuxR_C"/>
</dbReference>
<dbReference type="RefSeq" id="WP_122188265.1">
    <property type="nucleotide sequence ID" value="NZ_RFFH01000004.1"/>
</dbReference>
<dbReference type="SMART" id="SM00421">
    <property type="entry name" value="HTH_LUXR"/>
    <property type="match status" value="1"/>
</dbReference>
<dbReference type="InterPro" id="IPR016032">
    <property type="entry name" value="Sig_transdc_resp-reg_C-effctor"/>
</dbReference>
<name>A0A3M2L882_9NOCA</name>
<accession>A0A3M2L882</accession>
<dbReference type="GO" id="GO:0003677">
    <property type="term" value="F:DNA binding"/>
    <property type="evidence" value="ECO:0007669"/>
    <property type="project" value="InterPro"/>
</dbReference>
<keyword evidence="1" id="KW-0547">Nucleotide-binding</keyword>
<dbReference type="PRINTS" id="PR00038">
    <property type="entry name" value="HTHLUXR"/>
</dbReference>
<dbReference type="GO" id="GO:0004016">
    <property type="term" value="F:adenylate cyclase activity"/>
    <property type="evidence" value="ECO:0007669"/>
    <property type="project" value="TreeGrafter"/>
</dbReference>
<dbReference type="OrthoDB" id="4017436at2"/>
<dbReference type="Pfam" id="PF00196">
    <property type="entry name" value="GerE"/>
    <property type="match status" value="1"/>
</dbReference>
<dbReference type="Proteomes" id="UP000279275">
    <property type="component" value="Unassembled WGS sequence"/>
</dbReference>
<evidence type="ECO:0000313" key="4">
    <source>
        <dbReference type="EMBL" id="RMI32880.1"/>
    </source>
</evidence>
<dbReference type="Gene3D" id="1.10.10.10">
    <property type="entry name" value="Winged helix-like DNA-binding domain superfamily/Winged helix DNA-binding domain"/>
    <property type="match status" value="1"/>
</dbReference>
<dbReference type="GO" id="GO:0005737">
    <property type="term" value="C:cytoplasm"/>
    <property type="evidence" value="ECO:0007669"/>
    <property type="project" value="TreeGrafter"/>
</dbReference>
<proteinExistence type="predicted"/>
<dbReference type="GO" id="GO:0006355">
    <property type="term" value="P:regulation of DNA-templated transcription"/>
    <property type="evidence" value="ECO:0007669"/>
    <property type="project" value="InterPro"/>
</dbReference>
<dbReference type="PROSITE" id="PS50043">
    <property type="entry name" value="HTH_LUXR_2"/>
    <property type="match status" value="1"/>
</dbReference>
<comment type="caution">
    <text evidence="4">The sequence shown here is derived from an EMBL/GenBank/DDBJ whole genome shotgun (WGS) entry which is preliminary data.</text>
</comment>
<dbReference type="GO" id="GO:0005524">
    <property type="term" value="F:ATP binding"/>
    <property type="evidence" value="ECO:0007669"/>
    <property type="project" value="UniProtKB-KW"/>
</dbReference>
<dbReference type="InterPro" id="IPR027417">
    <property type="entry name" value="P-loop_NTPase"/>
</dbReference>
<dbReference type="PANTHER" id="PTHR16305:SF35">
    <property type="entry name" value="TRANSCRIPTIONAL ACTIVATOR DOMAIN"/>
    <property type="match status" value="1"/>
</dbReference>
<dbReference type="AlphaFoldDB" id="A0A3M2L882"/>
<evidence type="ECO:0000313" key="5">
    <source>
        <dbReference type="Proteomes" id="UP000279275"/>
    </source>
</evidence>
<keyword evidence="2" id="KW-0067">ATP-binding</keyword>
<dbReference type="InterPro" id="IPR036388">
    <property type="entry name" value="WH-like_DNA-bd_sf"/>
</dbReference>
<dbReference type="EMBL" id="RFFH01000004">
    <property type="protein sequence ID" value="RMI32880.1"/>
    <property type="molecule type" value="Genomic_DNA"/>
</dbReference>
<protein>
    <submittedName>
        <fullName evidence="4">Helix-turn-helix transcriptional regulator</fullName>
    </submittedName>
</protein>
<sequence length="935" mass="96906">MVQQVSSTFVGRAADLEQLTAAYRDPQVAAVLVAGEAGLGKSRLVGEFGSRLPAGVRVLTGRCPEFGSAGVAFGPFLAVARALVRSIGADGLRMLLAGPVPELARWVPELATDVPAGEPDRTRLFGEVLILLDALAQQGPLVLVLEDLHWADDASLDLLSFLIANLDRADVLLVGTYRPPGPGRLHSLLTELSRLPSVVAVEPRALTRHDVGRQLAALLGREPEPGFAGRVFERSGGNPLFVEALSRSAADAPAALGELLLAGLPGLSATTQRVLQVAAVAGSPVEHELLSAAASLDDDTLDAAVGELIGARLLQIHGSGYEFRHALIREAVYDSLLPARRTRLHAGLAAVLRAAAGPESASLVPPERYSAELARHSECAGDIAGALASGWQAAADAAATGSRAAQLHHLRRMLDLWDRVGPEQRPVDRAALLELFADVCAHQGAVEPGLAAVEEALGIVAAQAGSAQDRGRLLTVRARLRNQAGGGRADLQEALEVLGAAPTVLRAKVLLESASVHLFTGEPAGAAADAEAALEIAAGFDSAADPEVAAVLARAHAFLGLAAADRPELASGHFETARKLAPDAETLLAVVVWESAFLVATGAYGTAIEVIGQGLRAACDTFRFVEKGPILIVKWVQALEALGRWPEALTLIDDTLADPIPPLSRAVLLLCHGRIMAAQGDSAAGAVSAATVEPLLRDSAWAGQYVLESAGLRADLALNAADLGAAREIVERALRDGARHHHEVWALLVTGARAGLDHRALAAALPVTTAPDSAYRSTWAATVSGDPADWRTAIAAWAELGRPFDRAVAEFACARASLAAGDRSGAREILAAATARAAALGADGLVSAMADTVRRAGLAAATTAPPAPPRSFGLTTRELEVLRLIARGLSNRAIGAELFISGNTAGVHVSRIITKLGASSRTEAAALARDAGLID</sequence>
<dbReference type="CDD" id="cd06170">
    <property type="entry name" value="LuxR_C_like"/>
    <property type="match status" value="1"/>
</dbReference>
<keyword evidence="5" id="KW-1185">Reference proteome</keyword>
<organism evidence="4 5">
    <name type="scientific">Nocardia stercoris</name>
    <dbReference type="NCBI Taxonomy" id="2483361"/>
    <lineage>
        <taxon>Bacteria</taxon>
        <taxon>Bacillati</taxon>
        <taxon>Actinomycetota</taxon>
        <taxon>Actinomycetes</taxon>
        <taxon>Mycobacteriales</taxon>
        <taxon>Nocardiaceae</taxon>
        <taxon>Nocardia</taxon>
    </lineage>
</organism>
<dbReference type="Pfam" id="PF13191">
    <property type="entry name" value="AAA_16"/>
    <property type="match status" value="1"/>
</dbReference>
<dbReference type="SUPFAM" id="SSF52540">
    <property type="entry name" value="P-loop containing nucleoside triphosphate hydrolases"/>
    <property type="match status" value="1"/>
</dbReference>
<dbReference type="SUPFAM" id="SSF46894">
    <property type="entry name" value="C-terminal effector domain of the bipartite response regulators"/>
    <property type="match status" value="1"/>
</dbReference>
<dbReference type="InterPro" id="IPR041664">
    <property type="entry name" value="AAA_16"/>
</dbReference>
<evidence type="ECO:0000256" key="2">
    <source>
        <dbReference type="ARBA" id="ARBA00022840"/>
    </source>
</evidence>
<dbReference type="PANTHER" id="PTHR16305">
    <property type="entry name" value="TESTICULAR SOLUBLE ADENYLYL CYCLASE"/>
    <property type="match status" value="1"/>
</dbReference>
<evidence type="ECO:0000256" key="1">
    <source>
        <dbReference type="ARBA" id="ARBA00022741"/>
    </source>
</evidence>
<evidence type="ECO:0000259" key="3">
    <source>
        <dbReference type="PROSITE" id="PS50043"/>
    </source>
</evidence>
<reference evidence="4 5" key="1">
    <citation type="submission" date="2018-10" db="EMBL/GenBank/DDBJ databases">
        <title>Isolation from cow dung.</title>
        <authorList>
            <person name="Ling L."/>
        </authorList>
    </citation>
    <scope>NUCLEOTIDE SEQUENCE [LARGE SCALE GENOMIC DNA]</scope>
    <source>
        <strain evidence="4 5">NEAU-LL90</strain>
    </source>
</reference>
<feature type="domain" description="HTH luxR-type" evidence="3">
    <location>
        <begin position="865"/>
        <end position="932"/>
    </location>
</feature>